<comment type="function">
    <text evidence="1">May bind long-chain fatty acids, such as palmitate, and may play a role in lipid transport or fatty acid metabolism.</text>
</comment>
<dbReference type="AlphaFoldDB" id="A0A2A2ID30"/>
<comment type="caution">
    <text evidence="3">The sequence shown here is derived from an EMBL/GenBank/DDBJ whole genome shotgun (WGS) entry which is preliminary data.</text>
</comment>
<dbReference type="InterPro" id="IPR050270">
    <property type="entry name" value="DegV_domain_contain"/>
</dbReference>
<dbReference type="PROSITE" id="PS51482">
    <property type="entry name" value="DEGV"/>
    <property type="match status" value="1"/>
</dbReference>
<evidence type="ECO:0000313" key="4">
    <source>
        <dbReference type="Proteomes" id="UP000218887"/>
    </source>
</evidence>
<dbReference type="SUPFAM" id="SSF82549">
    <property type="entry name" value="DAK1/DegV-like"/>
    <property type="match status" value="1"/>
</dbReference>
<dbReference type="Pfam" id="PF02645">
    <property type="entry name" value="DegV"/>
    <property type="match status" value="1"/>
</dbReference>
<dbReference type="PANTHER" id="PTHR33434">
    <property type="entry name" value="DEGV DOMAIN-CONTAINING PROTEIN DR_1986-RELATED"/>
    <property type="match status" value="1"/>
</dbReference>
<keyword evidence="4" id="KW-1185">Reference proteome</keyword>
<evidence type="ECO:0000256" key="1">
    <source>
        <dbReference type="ARBA" id="ARBA00003238"/>
    </source>
</evidence>
<dbReference type="Gene3D" id="3.30.1180.10">
    <property type="match status" value="1"/>
</dbReference>
<dbReference type="RefSeq" id="WP_095655897.1">
    <property type="nucleotide sequence ID" value="NZ_NPOA01000008.1"/>
</dbReference>
<dbReference type="NCBIfam" id="TIGR00762">
    <property type="entry name" value="DegV"/>
    <property type="match status" value="1"/>
</dbReference>
<accession>A0A2A2ID30</accession>
<dbReference type="GO" id="GO:0008289">
    <property type="term" value="F:lipid binding"/>
    <property type="evidence" value="ECO:0007669"/>
    <property type="project" value="UniProtKB-KW"/>
</dbReference>
<dbReference type="InterPro" id="IPR003797">
    <property type="entry name" value="DegV"/>
</dbReference>
<keyword evidence="2" id="KW-0446">Lipid-binding</keyword>
<dbReference type="EMBL" id="NPOA01000008">
    <property type="protein sequence ID" value="PAV29226.1"/>
    <property type="molecule type" value="Genomic_DNA"/>
</dbReference>
<protein>
    <submittedName>
        <fullName evidence="3">Fatty acid-binding protein DegV</fullName>
    </submittedName>
</protein>
<name>A0A2A2ID30_9BACI</name>
<dbReference type="Proteomes" id="UP000218887">
    <property type="component" value="Unassembled WGS sequence"/>
</dbReference>
<reference evidence="3 4" key="1">
    <citation type="submission" date="2017-08" db="EMBL/GenBank/DDBJ databases">
        <title>Virgibacillus indicus sp. nov. and Virgibacillus profoundi sp. nov, two moderately halophilic bacteria isolated from marine sediment by using the Microfluidic Streak Plate.</title>
        <authorList>
            <person name="Xu B."/>
            <person name="Hu B."/>
            <person name="Wang J."/>
            <person name="Zhu Y."/>
            <person name="Huang L."/>
            <person name="Du W."/>
            <person name="Huang Y."/>
        </authorList>
    </citation>
    <scope>NUCLEOTIDE SEQUENCE [LARGE SCALE GENOMIC DNA]</scope>
    <source>
        <strain evidence="3 4">IO3-P3-H5</strain>
    </source>
</reference>
<proteinExistence type="predicted"/>
<dbReference type="InterPro" id="IPR043168">
    <property type="entry name" value="DegV_C"/>
</dbReference>
<organism evidence="3 4">
    <name type="scientific">Virgibacillus profundi</name>
    <dbReference type="NCBI Taxonomy" id="2024555"/>
    <lineage>
        <taxon>Bacteria</taxon>
        <taxon>Bacillati</taxon>
        <taxon>Bacillota</taxon>
        <taxon>Bacilli</taxon>
        <taxon>Bacillales</taxon>
        <taxon>Bacillaceae</taxon>
        <taxon>Virgibacillus</taxon>
    </lineage>
</organism>
<gene>
    <name evidence="3" type="ORF">CIL05_12580</name>
</gene>
<sequence length="291" mass="32375">MNIKILADSASDLSKNHYNEFDIEMVPLTVHLDEKEFEDGVEIDPKTVYDAMREGKVPKTSQVSAQTFQTIFTSYAEANQPLVYLAFSSELSGTYQAAKMMEQQVKDEYPDAPIHVIDTKCASLGYGLIVLHIAKLAKAGASIEEILKEATYRAKHMEHIFTVDDLEYLYRGGRVSKTAAFVGSLLKIKPILHVDDGKLIPLEKIRGSKKLFNRMLQIMEERGTDFKNQTIGISHCDDIERAEQLAGMIKEKFGVQDIIIEMVGSVIGAHAGPGTIALFFSNKPNKSSEKA</sequence>
<evidence type="ECO:0000256" key="2">
    <source>
        <dbReference type="ARBA" id="ARBA00023121"/>
    </source>
</evidence>
<dbReference type="Gene3D" id="3.40.50.10170">
    <property type="match status" value="1"/>
</dbReference>
<dbReference type="PANTHER" id="PTHR33434:SF3">
    <property type="entry name" value="DEGV DOMAIN-CONTAINING PROTEIN YITS"/>
    <property type="match status" value="1"/>
</dbReference>
<evidence type="ECO:0000313" key="3">
    <source>
        <dbReference type="EMBL" id="PAV29226.1"/>
    </source>
</evidence>
<dbReference type="OrthoDB" id="9775494at2"/>